<dbReference type="PANTHER" id="PTHR43190">
    <property type="entry name" value="N-ACETYL-D-GLUCOSAMINE KINASE"/>
    <property type="match status" value="1"/>
</dbReference>
<comment type="caution">
    <text evidence="2">The sequence shown here is derived from an EMBL/GenBank/DDBJ whole genome shotgun (WGS) entry which is preliminary data.</text>
</comment>
<proteinExistence type="predicted"/>
<dbReference type="Pfam" id="PF01869">
    <property type="entry name" value="BcrAD_BadFG"/>
    <property type="match status" value="1"/>
</dbReference>
<evidence type="ECO:0000259" key="1">
    <source>
        <dbReference type="Pfam" id="PF01869"/>
    </source>
</evidence>
<dbReference type="SUPFAM" id="SSF53067">
    <property type="entry name" value="Actin-like ATPase domain"/>
    <property type="match status" value="2"/>
</dbReference>
<dbReference type="Gene3D" id="3.30.420.40">
    <property type="match status" value="2"/>
</dbReference>
<evidence type="ECO:0000313" key="3">
    <source>
        <dbReference type="Proteomes" id="UP001344658"/>
    </source>
</evidence>
<accession>A0ABU7P740</accession>
<dbReference type="EMBL" id="JAZEWV010000003">
    <property type="protein sequence ID" value="MEE4541483.1"/>
    <property type="molecule type" value="Genomic_DNA"/>
</dbReference>
<keyword evidence="3" id="KW-1185">Reference proteome</keyword>
<dbReference type="Proteomes" id="UP001344658">
    <property type="component" value="Unassembled WGS sequence"/>
</dbReference>
<dbReference type="RefSeq" id="WP_330793375.1">
    <property type="nucleotide sequence ID" value="NZ_JAZEWV010000003.1"/>
</dbReference>
<sequence>MSEIYNRPLVIGIDAGGTSSRACLAEARIGGAVLGRGAGGPGNALTVGRADLTRHLTDAVAGAVPPGLRGQVAAVFGGFAGAAEGLGGERGHGLAVSCLRDALAANGITGAAVGVGGDTEVALASAPGAPADGLVLIAGTGAISTRLTGGRRAAVVDGHGWLLGDEGSGYWLGGHAVRRALEALDGRGPWTALVGLVAAHYLGEQAAGVGPAAGFERRHELGEGIVTRAYGEPPAALARLSRAAVTAAGQGDEAALRLLDEAAGLLAGTVAALGPRAGEPLVLTGGLLGPEGPLLSRVTARLAGHALHLHPTSDGTTGAAALACRLR</sequence>
<dbReference type="PANTHER" id="PTHR43190:SF3">
    <property type="entry name" value="N-ACETYL-D-GLUCOSAMINE KINASE"/>
    <property type="match status" value="1"/>
</dbReference>
<name>A0ABU7P740_9ACTN</name>
<evidence type="ECO:0000313" key="2">
    <source>
        <dbReference type="EMBL" id="MEE4541483.1"/>
    </source>
</evidence>
<protein>
    <submittedName>
        <fullName evidence="2">BadF/BadG/BcrA/BcrD ATPase family protein</fullName>
    </submittedName>
</protein>
<dbReference type="InterPro" id="IPR002731">
    <property type="entry name" value="ATPase_BadF"/>
</dbReference>
<feature type="domain" description="ATPase BadF/BadG/BcrA/BcrD type" evidence="1">
    <location>
        <begin position="11"/>
        <end position="323"/>
    </location>
</feature>
<organism evidence="2 3">
    <name type="scientific">Actinacidiphila polyblastidii</name>
    <dbReference type="NCBI Taxonomy" id="3110430"/>
    <lineage>
        <taxon>Bacteria</taxon>
        <taxon>Bacillati</taxon>
        <taxon>Actinomycetota</taxon>
        <taxon>Actinomycetes</taxon>
        <taxon>Kitasatosporales</taxon>
        <taxon>Streptomycetaceae</taxon>
        <taxon>Actinacidiphila</taxon>
    </lineage>
</organism>
<dbReference type="InterPro" id="IPR043129">
    <property type="entry name" value="ATPase_NBD"/>
</dbReference>
<gene>
    <name evidence="2" type="ORF">V2S66_05805</name>
</gene>
<reference evidence="2 3" key="1">
    <citation type="submission" date="2023-12" db="EMBL/GenBank/DDBJ databases">
        <title>Streptomyces sp. V4-01.</title>
        <authorList>
            <person name="Somphong A."/>
            <person name="Phongsopitanun W."/>
        </authorList>
    </citation>
    <scope>NUCLEOTIDE SEQUENCE [LARGE SCALE GENOMIC DNA]</scope>
    <source>
        <strain evidence="2 3">V4-01</strain>
    </source>
</reference>
<dbReference type="InterPro" id="IPR052519">
    <property type="entry name" value="Euk-type_GlcNAc_Kinase"/>
</dbReference>